<comment type="caution">
    <text evidence="1">The sequence shown here is derived from an EMBL/GenBank/DDBJ whole genome shotgun (WGS) entry which is preliminary data.</text>
</comment>
<keyword evidence="2" id="KW-1185">Reference proteome</keyword>
<accession>A0AAN9PY89</accession>
<organism evidence="1 2">
    <name type="scientific">Canavalia gladiata</name>
    <name type="common">Sword bean</name>
    <name type="synonym">Dolichos gladiatus</name>
    <dbReference type="NCBI Taxonomy" id="3824"/>
    <lineage>
        <taxon>Eukaryota</taxon>
        <taxon>Viridiplantae</taxon>
        <taxon>Streptophyta</taxon>
        <taxon>Embryophyta</taxon>
        <taxon>Tracheophyta</taxon>
        <taxon>Spermatophyta</taxon>
        <taxon>Magnoliopsida</taxon>
        <taxon>eudicotyledons</taxon>
        <taxon>Gunneridae</taxon>
        <taxon>Pentapetalae</taxon>
        <taxon>rosids</taxon>
        <taxon>fabids</taxon>
        <taxon>Fabales</taxon>
        <taxon>Fabaceae</taxon>
        <taxon>Papilionoideae</taxon>
        <taxon>50 kb inversion clade</taxon>
        <taxon>NPAAA clade</taxon>
        <taxon>indigoferoid/millettioid clade</taxon>
        <taxon>Phaseoleae</taxon>
        <taxon>Canavalia</taxon>
    </lineage>
</organism>
<gene>
    <name evidence="1" type="ORF">VNO77_34066</name>
</gene>
<dbReference type="Proteomes" id="UP001367508">
    <property type="component" value="Unassembled WGS sequence"/>
</dbReference>
<name>A0AAN9PY89_CANGL</name>
<protein>
    <submittedName>
        <fullName evidence="1">Uncharacterized protein</fullName>
    </submittedName>
</protein>
<dbReference type="AlphaFoldDB" id="A0AAN9PY89"/>
<reference evidence="1 2" key="1">
    <citation type="submission" date="2024-01" db="EMBL/GenBank/DDBJ databases">
        <title>The genomes of 5 underutilized Papilionoideae crops provide insights into root nodulation and disease resistanc.</title>
        <authorList>
            <person name="Jiang F."/>
        </authorList>
    </citation>
    <scope>NUCLEOTIDE SEQUENCE [LARGE SCALE GENOMIC DNA]</scope>
    <source>
        <strain evidence="1">LVBAO_FW01</strain>
        <tissue evidence="1">Leaves</tissue>
    </source>
</reference>
<dbReference type="EMBL" id="JAYMYQ010000008">
    <property type="protein sequence ID" value="KAK7315516.1"/>
    <property type="molecule type" value="Genomic_DNA"/>
</dbReference>
<evidence type="ECO:0000313" key="2">
    <source>
        <dbReference type="Proteomes" id="UP001367508"/>
    </source>
</evidence>
<sequence>MKESQGSQWYISALILHQCENRGSVDSSATTGYSILPCTPSDFRKQQGHLAEASPENGIVEKDGVQANAQQACQNSISESQNRRRECIASLVTVHVETDWLRNSLESSLVYLWGSHATTRAHAHSILCEVLF</sequence>
<proteinExistence type="predicted"/>
<evidence type="ECO:0000313" key="1">
    <source>
        <dbReference type="EMBL" id="KAK7315516.1"/>
    </source>
</evidence>